<keyword evidence="11" id="KW-1185">Reference proteome</keyword>
<dbReference type="InterPro" id="IPR005521">
    <property type="entry name" value="Attacin_C"/>
</dbReference>
<dbReference type="GO" id="GO:0005576">
    <property type="term" value="C:extracellular region"/>
    <property type="evidence" value="ECO:0007669"/>
    <property type="project" value="UniProtKB-SubCell"/>
</dbReference>
<evidence type="ECO:0000256" key="8">
    <source>
        <dbReference type="SAM" id="SignalP"/>
    </source>
</evidence>
<protein>
    <recommendedName>
        <fullName evidence="9">Attacin C-terminal domain-containing protein</fullName>
    </recommendedName>
</protein>
<evidence type="ECO:0000256" key="3">
    <source>
        <dbReference type="ARBA" id="ARBA00022525"/>
    </source>
</evidence>
<dbReference type="GO" id="GO:0042742">
    <property type="term" value="P:defense response to bacterium"/>
    <property type="evidence" value="ECO:0007669"/>
    <property type="project" value="UniProtKB-KW"/>
</dbReference>
<proteinExistence type="inferred from homology"/>
<evidence type="ECO:0000256" key="2">
    <source>
        <dbReference type="ARBA" id="ARBA00007550"/>
    </source>
</evidence>
<feature type="signal peptide" evidence="8">
    <location>
        <begin position="1"/>
        <end position="16"/>
    </location>
</feature>
<keyword evidence="7" id="KW-0044">Antibiotic</keyword>
<evidence type="ECO:0000313" key="11">
    <source>
        <dbReference type="Proteomes" id="UP001153712"/>
    </source>
</evidence>
<dbReference type="OrthoDB" id="8117451at2759"/>
<feature type="domain" description="Attacin C-terminal" evidence="9">
    <location>
        <begin position="191"/>
        <end position="301"/>
    </location>
</feature>
<evidence type="ECO:0000259" key="9">
    <source>
        <dbReference type="Pfam" id="PF03769"/>
    </source>
</evidence>
<evidence type="ECO:0000256" key="5">
    <source>
        <dbReference type="ARBA" id="ARBA00022588"/>
    </source>
</evidence>
<evidence type="ECO:0000256" key="7">
    <source>
        <dbReference type="ARBA" id="ARBA00023022"/>
    </source>
</evidence>
<dbReference type="EMBL" id="OU900099">
    <property type="protein sequence ID" value="CAG9863308.1"/>
    <property type="molecule type" value="Genomic_DNA"/>
</dbReference>
<evidence type="ECO:0000256" key="1">
    <source>
        <dbReference type="ARBA" id="ARBA00004613"/>
    </source>
</evidence>
<keyword evidence="5" id="KW-0399">Innate immunity</keyword>
<keyword evidence="4" id="KW-0929">Antimicrobial</keyword>
<dbReference type="GO" id="GO:0045087">
    <property type="term" value="P:innate immune response"/>
    <property type="evidence" value="ECO:0007669"/>
    <property type="project" value="UniProtKB-KW"/>
</dbReference>
<feature type="domain" description="Attacin C-terminal" evidence="9">
    <location>
        <begin position="53"/>
        <end position="147"/>
    </location>
</feature>
<feature type="chain" id="PRO_5040369723" description="Attacin C-terminal domain-containing protein" evidence="8">
    <location>
        <begin position="17"/>
        <end position="301"/>
    </location>
</feature>
<organism evidence="10 11">
    <name type="scientific">Phyllotreta striolata</name>
    <name type="common">Striped flea beetle</name>
    <name type="synonym">Crioceris striolata</name>
    <dbReference type="NCBI Taxonomy" id="444603"/>
    <lineage>
        <taxon>Eukaryota</taxon>
        <taxon>Metazoa</taxon>
        <taxon>Ecdysozoa</taxon>
        <taxon>Arthropoda</taxon>
        <taxon>Hexapoda</taxon>
        <taxon>Insecta</taxon>
        <taxon>Pterygota</taxon>
        <taxon>Neoptera</taxon>
        <taxon>Endopterygota</taxon>
        <taxon>Coleoptera</taxon>
        <taxon>Polyphaga</taxon>
        <taxon>Cucujiformia</taxon>
        <taxon>Chrysomeloidea</taxon>
        <taxon>Chrysomelidae</taxon>
        <taxon>Galerucinae</taxon>
        <taxon>Alticini</taxon>
        <taxon>Phyllotreta</taxon>
    </lineage>
</organism>
<keyword evidence="3" id="KW-0964">Secreted</keyword>
<sequence length="301" mass="31649">MKFLVLLAVSLTVAAALPLAVFEDENGEEFALVPLQRQRRDTTWGANQGGFSLGQKGTLFDNGNHRLDGSLSGSKAWGSHGLKPDSYNGRLDYSHQSSGSGAFVSADRTPGWGTDVNAGAKYNIAGGKNWNADVTGQYGRHFGGPGVGLTVAAALPLAVFEDENGEEFALVPLQRQRRDTTWGANQGGFSLGQKGTLYNNGIHRLDGSISGSKAWGSHGLKPDSYNGRLDYGHQPSGSGAFISADRTPGWGTDVNAGAKYNIAGGKNWNADITGQYGRHFGGPFGTGKPQAGVMLNVGGKF</sequence>
<accession>A0A9N9XV81</accession>
<comment type="subcellular location">
    <subcellularLocation>
        <location evidence="1">Secreted</location>
    </subcellularLocation>
</comment>
<reference evidence="10" key="1">
    <citation type="submission" date="2022-01" db="EMBL/GenBank/DDBJ databases">
        <authorList>
            <person name="King R."/>
        </authorList>
    </citation>
    <scope>NUCLEOTIDE SEQUENCE</scope>
</reference>
<gene>
    <name evidence="10" type="ORF">PHYEVI_LOCUS9604</name>
</gene>
<dbReference type="Pfam" id="PF03769">
    <property type="entry name" value="Attacin_C"/>
    <property type="match status" value="2"/>
</dbReference>
<keyword evidence="8" id="KW-0732">Signal</keyword>
<evidence type="ECO:0000256" key="4">
    <source>
        <dbReference type="ARBA" id="ARBA00022529"/>
    </source>
</evidence>
<evidence type="ECO:0000313" key="10">
    <source>
        <dbReference type="EMBL" id="CAG9863308.1"/>
    </source>
</evidence>
<keyword evidence="6" id="KW-0391">Immunity</keyword>
<dbReference type="Proteomes" id="UP001153712">
    <property type="component" value="Chromosome 6"/>
</dbReference>
<comment type="similarity">
    <text evidence="2">Belongs to the attacin/sarcotoxin-2 family.</text>
</comment>
<name>A0A9N9XV81_PHYSR</name>
<evidence type="ECO:0000256" key="6">
    <source>
        <dbReference type="ARBA" id="ARBA00022859"/>
    </source>
</evidence>
<dbReference type="AlphaFoldDB" id="A0A9N9XV81"/>